<proteinExistence type="predicted"/>
<feature type="transmembrane region" description="Helical" evidence="1">
    <location>
        <begin position="81"/>
        <end position="101"/>
    </location>
</feature>
<protein>
    <submittedName>
        <fullName evidence="2">Uncharacterized protein</fullName>
    </submittedName>
</protein>
<organism evidence="2 3">
    <name type="scientific">Cardiocondyla obscurior</name>
    <dbReference type="NCBI Taxonomy" id="286306"/>
    <lineage>
        <taxon>Eukaryota</taxon>
        <taxon>Metazoa</taxon>
        <taxon>Ecdysozoa</taxon>
        <taxon>Arthropoda</taxon>
        <taxon>Hexapoda</taxon>
        <taxon>Insecta</taxon>
        <taxon>Pterygota</taxon>
        <taxon>Neoptera</taxon>
        <taxon>Endopterygota</taxon>
        <taxon>Hymenoptera</taxon>
        <taxon>Apocrita</taxon>
        <taxon>Aculeata</taxon>
        <taxon>Formicoidea</taxon>
        <taxon>Formicidae</taxon>
        <taxon>Myrmicinae</taxon>
        <taxon>Cardiocondyla</taxon>
    </lineage>
</organism>
<dbReference type="Proteomes" id="UP001430953">
    <property type="component" value="Unassembled WGS sequence"/>
</dbReference>
<comment type="caution">
    <text evidence="2">The sequence shown here is derived from an EMBL/GenBank/DDBJ whole genome shotgun (WGS) entry which is preliminary data.</text>
</comment>
<name>A0AAW2G175_9HYME</name>
<evidence type="ECO:0000313" key="3">
    <source>
        <dbReference type="Proteomes" id="UP001430953"/>
    </source>
</evidence>
<dbReference type="AlphaFoldDB" id="A0AAW2G175"/>
<keyword evidence="1" id="KW-0472">Membrane</keyword>
<gene>
    <name evidence="2" type="ORF">PUN28_006677</name>
</gene>
<keyword evidence="3" id="KW-1185">Reference proteome</keyword>
<sequence>MSAYLRSVLSSKILEIPRCKNLQSLSVFIKKKKKMCILKEVFGKLAELRRSYYFPGNVFFSLSFFFFSLEKNVFARFKVEFCGVARAAFANLCLLPLVAGIDGNKRKDLQDDGGADAVR</sequence>
<evidence type="ECO:0000256" key="1">
    <source>
        <dbReference type="SAM" id="Phobius"/>
    </source>
</evidence>
<keyword evidence="1" id="KW-0812">Transmembrane</keyword>
<keyword evidence="1" id="KW-1133">Transmembrane helix</keyword>
<reference evidence="2 3" key="1">
    <citation type="submission" date="2023-03" db="EMBL/GenBank/DDBJ databases">
        <title>High recombination rates correlate with genetic variation in Cardiocondyla obscurior ants.</title>
        <authorList>
            <person name="Errbii M."/>
        </authorList>
    </citation>
    <scope>NUCLEOTIDE SEQUENCE [LARGE SCALE GENOMIC DNA]</scope>
    <source>
        <strain evidence="2">Alpha-2009</strain>
        <tissue evidence="2">Whole body</tissue>
    </source>
</reference>
<dbReference type="EMBL" id="JADYXP020000006">
    <property type="protein sequence ID" value="KAL0121310.1"/>
    <property type="molecule type" value="Genomic_DNA"/>
</dbReference>
<evidence type="ECO:0000313" key="2">
    <source>
        <dbReference type="EMBL" id="KAL0121310.1"/>
    </source>
</evidence>
<feature type="transmembrane region" description="Helical" evidence="1">
    <location>
        <begin position="52"/>
        <end position="69"/>
    </location>
</feature>
<accession>A0AAW2G175</accession>